<dbReference type="InterPro" id="IPR014772">
    <property type="entry name" value="Munc13_dom-2"/>
</dbReference>
<dbReference type="RefSeq" id="XP_018735974.1">
    <property type="nucleotide sequence ID" value="XM_018878697.1"/>
</dbReference>
<dbReference type="AlphaFoldDB" id="A0A161HKH2"/>
<evidence type="ECO:0000313" key="2">
    <source>
        <dbReference type="EMBL" id="ANB13497.1"/>
    </source>
</evidence>
<dbReference type="EMBL" id="CP014501">
    <property type="protein sequence ID" value="ANB13497.1"/>
    <property type="molecule type" value="Genomic_DNA"/>
</dbReference>
<keyword evidence="3" id="KW-1185">Reference proteome</keyword>
<dbReference type="Gene3D" id="1.20.58.1100">
    <property type="match status" value="1"/>
</dbReference>
<accession>A0A161HKH2</accession>
<dbReference type="PANTHER" id="PTHR47263:SF1">
    <property type="entry name" value="C2 DOMAIN PROTEIN (AFU_ORTHOLOGUE AFUA_7G02350)"/>
    <property type="match status" value="1"/>
</dbReference>
<dbReference type="Proteomes" id="UP000189580">
    <property type="component" value="Chromosome a"/>
</dbReference>
<protein>
    <recommendedName>
        <fullName evidence="1">MHD2 domain-containing protein</fullName>
    </recommendedName>
</protein>
<feature type="domain" description="MHD2" evidence="1">
    <location>
        <begin position="39"/>
        <end position="155"/>
    </location>
</feature>
<sequence>MKALQGAGRFNIDALSSWFSNTKISNNKPTHNLRKIEIEDSLDPLFDYLNENFATLARGLTPDLKIKVMTQTWNVVLETIDHLLLPPLSDRRTIRQQLNATEVEIVFTWLSAMKSFFYHDGAGPSLEILQSQKYQQLIDTTIFYNWTTTQLKQESEKMLSQSFKSLKDKNYFASPEILMKRKNTVMAHRNRTVVKKQNEQLRIAQRETPQTEDIILRILKTRGEHDYVSRRLKQREKVAQALASESIANSGFR</sequence>
<dbReference type="OrthoDB" id="2015333at2759"/>
<name>A0A161HKH2_9ASCO</name>
<evidence type="ECO:0000259" key="1">
    <source>
        <dbReference type="PROSITE" id="PS51259"/>
    </source>
</evidence>
<dbReference type="PROSITE" id="PS51259">
    <property type="entry name" value="MHD2"/>
    <property type="match status" value="1"/>
</dbReference>
<reference evidence="2 3" key="1">
    <citation type="submission" date="2016-02" db="EMBL/GenBank/DDBJ databases">
        <title>Complete genome sequence and transcriptome regulation of the pentose utilising yeast Sugiyamaella lignohabitans.</title>
        <authorList>
            <person name="Bellasio M."/>
            <person name="Peymann A."/>
            <person name="Valli M."/>
            <person name="Sipitzky M."/>
            <person name="Graf A."/>
            <person name="Sauer M."/>
            <person name="Marx H."/>
            <person name="Mattanovich D."/>
        </authorList>
    </citation>
    <scope>NUCLEOTIDE SEQUENCE [LARGE SCALE GENOMIC DNA]</scope>
    <source>
        <strain evidence="2 3">CBS 10342</strain>
    </source>
</reference>
<organism evidence="2 3">
    <name type="scientific">Sugiyamaella lignohabitans</name>
    <dbReference type="NCBI Taxonomy" id="796027"/>
    <lineage>
        <taxon>Eukaryota</taxon>
        <taxon>Fungi</taxon>
        <taxon>Dikarya</taxon>
        <taxon>Ascomycota</taxon>
        <taxon>Saccharomycotina</taxon>
        <taxon>Dipodascomycetes</taxon>
        <taxon>Dipodascales</taxon>
        <taxon>Trichomonascaceae</taxon>
        <taxon>Sugiyamaella</taxon>
    </lineage>
</organism>
<dbReference type="PANTHER" id="PTHR47263">
    <property type="entry name" value="ADENYLATE CYCLASE ACTIVATION PROTEIN GIT1"/>
    <property type="match status" value="1"/>
</dbReference>
<dbReference type="InterPro" id="IPR052811">
    <property type="entry name" value="Glucose_resp_signaling"/>
</dbReference>
<gene>
    <name evidence="2" type="ORF">AWJ20_1791</name>
</gene>
<dbReference type="KEGG" id="slb:AWJ20_1791"/>
<proteinExistence type="predicted"/>
<dbReference type="GeneID" id="30033632"/>
<evidence type="ECO:0000313" key="3">
    <source>
        <dbReference type="Proteomes" id="UP000189580"/>
    </source>
</evidence>